<dbReference type="AlphaFoldDB" id="A0A9X0CGP3"/>
<feature type="compositionally biased region" description="Polar residues" evidence="1">
    <location>
        <begin position="28"/>
        <end position="61"/>
    </location>
</feature>
<feature type="compositionally biased region" description="Basic and acidic residues" evidence="1">
    <location>
        <begin position="121"/>
        <end position="131"/>
    </location>
</feature>
<evidence type="ECO:0000256" key="1">
    <source>
        <dbReference type="SAM" id="MobiDB-lite"/>
    </source>
</evidence>
<feature type="compositionally biased region" description="Basic residues" evidence="1">
    <location>
        <begin position="271"/>
        <end position="304"/>
    </location>
</feature>
<feature type="compositionally biased region" description="Low complexity" evidence="1">
    <location>
        <begin position="261"/>
        <end position="270"/>
    </location>
</feature>
<sequence>MKCPKCNTVLEEYHSFCYECGFNLQADQETPSVDETPTANAKDFTCSTAQNSDVGDKTNVSLDEVQRKRKVEESEEQPSKRKSIELEDVNRVSGEAADISANALQKLTLGLNPEEQEEAVPDTRTEPDVRTKQLPSGTLTSECSPEEASISSCQSSVTADVIQKVDGAFQESSLPEIDNTCESVSLLKAADSSDCGDVPLDAEHEPNVLIEADNNKAAKECKTNNTLEQTEDDGLPKKDEVGDHGSDETDTDPEEGDSNKKGYGITSGSTKTKKGSGQRKREKRKRGKSARKKKQYRKKSKGVL</sequence>
<proteinExistence type="predicted"/>
<organism evidence="2 3">
    <name type="scientific">Desmophyllum pertusum</name>
    <dbReference type="NCBI Taxonomy" id="174260"/>
    <lineage>
        <taxon>Eukaryota</taxon>
        <taxon>Metazoa</taxon>
        <taxon>Cnidaria</taxon>
        <taxon>Anthozoa</taxon>
        <taxon>Hexacorallia</taxon>
        <taxon>Scleractinia</taxon>
        <taxon>Caryophylliina</taxon>
        <taxon>Caryophylliidae</taxon>
        <taxon>Desmophyllum</taxon>
    </lineage>
</organism>
<name>A0A9X0CGP3_9CNID</name>
<feature type="compositionally biased region" description="Basic and acidic residues" evidence="1">
    <location>
        <begin position="64"/>
        <end position="90"/>
    </location>
</feature>
<comment type="caution">
    <text evidence="2">The sequence shown here is derived from an EMBL/GenBank/DDBJ whole genome shotgun (WGS) entry which is preliminary data.</text>
</comment>
<dbReference type="Proteomes" id="UP001163046">
    <property type="component" value="Unassembled WGS sequence"/>
</dbReference>
<gene>
    <name evidence="2" type="ORF">OS493_005946</name>
</gene>
<feature type="region of interest" description="Disordered" evidence="1">
    <location>
        <begin position="190"/>
        <end position="304"/>
    </location>
</feature>
<feature type="region of interest" description="Disordered" evidence="1">
    <location>
        <begin position="108"/>
        <end position="156"/>
    </location>
</feature>
<evidence type="ECO:0000313" key="2">
    <source>
        <dbReference type="EMBL" id="KAJ7339546.1"/>
    </source>
</evidence>
<evidence type="ECO:0000313" key="3">
    <source>
        <dbReference type="Proteomes" id="UP001163046"/>
    </source>
</evidence>
<feature type="compositionally biased region" description="Polar residues" evidence="1">
    <location>
        <begin position="133"/>
        <end position="156"/>
    </location>
</feature>
<dbReference type="EMBL" id="MU827779">
    <property type="protein sequence ID" value="KAJ7339546.1"/>
    <property type="molecule type" value="Genomic_DNA"/>
</dbReference>
<feature type="compositionally biased region" description="Basic and acidic residues" evidence="1">
    <location>
        <begin position="213"/>
        <end position="222"/>
    </location>
</feature>
<accession>A0A9X0CGP3</accession>
<reference evidence="2" key="1">
    <citation type="submission" date="2023-01" db="EMBL/GenBank/DDBJ databases">
        <title>Genome assembly of the deep-sea coral Lophelia pertusa.</title>
        <authorList>
            <person name="Herrera S."/>
            <person name="Cordes E."/>
        </authorList>
    </citation>
    <scope>NUCLEOTIDE SEQUENCE</scope>
    <source>
        <strain evidence="2">USNM1676648</strain>
        <tissue evidence="2">Polyp</tissue>
    </source>
</reference>
<keyword evidence="3" id="KW-1185">Reference proteome</keyword>
<feature type="compositionally biased region" description="Basic and acidic residues" evidence="1">
    <location>
        <begin position="234"/>
        <end position="247"/>
    </location>
</feature>
<protein>
    <submittedName>
        <fullName evidence="2">Uncharacterized protein</fullName>
    </submittedName>
</protein>
<feature type="region of interest" description="Disordered" evidence="1">
    <location>
        <begin position="28"/>
        <end position="92"/>
    </location>
</feature>